<dbReference type="EMBL" id="CYXR01000010">
    <property type="protein sequence ID" value="CUM93530.1"/>
    <property type="molecule type" value="Genomic_DNA"/>
</dbReference>
<dbReference type="Proteomes" id="UP000095727">
    <property type="component" value="Unassembled WGS sequence"/>
</dbReference>
<organism evidence="1 2">
    <name type="scientific">Coprococcus comes</name>
    <dbReference type="NCBI Taxonomy" id="410072"/>
    <lineage>
        <taxon>Bacteria</taxon>
        <taxon>Bacillati</taxon>
        <taxon>Bacillota</taxon>
        <taxon>Clostridia</taxon>
        <taxon>Lachnospirales</taxon>
        <taxon>Lachnospiraceae</taxon>
        <taxon>Coprococcus</taxon>
    </lineage>
</organism>
<gene>
    <name evidence="1" type="ORF">ERS852574_01674</name>
</gene>
<protein>
    <submittedName>
        <fullName evidence="1">Uncharacterized protein</fullName>
    </submittedName>
</protein>
<reference evidence="1 2" key="1">
    <citation type="submission" date="2015-09" db="EMBL/GenBank/DDBJ databases">
        <authorList>
            <consortium name="Pathogen Informatics"/>
        </authorList>
    </citation>
    <scope>NUCLEOTIDE SEQUENCE [LARGE SCALE GENOMIC DNA]</scope>
    <source>
        <strain evidence="1 2">2789STDY5834962</strain>
    </source>
</reference>
<sequence length="58" mass="7010">MYRQYENPNRLEAELQRLKEEYCIAVEKGADEDTLINLHFAIDDLEERVNHAWQDDEE</sequence>
<dbReference type="RefSeq" id="WP_156333077.1">
    <property type="nucleotide sequence ID" value="NZ_CYXR01000010.1"/>
</dbReference>
<accession>A0A173STL8</accession>
<name>A0A173STL8_9FIRM</name>
<evidence type="ECO:0000313" key="2">
    <source>
        <dbReference type="Proteomes" id="UP000095727"/>
    </source>
</evidence>
<proteinExistence type="predicted"/>
<evidence type="ECO:0000313" key="1">
    <source>
        <dbReference type="EMBL" id="CUM93530.1"/>
    </source>
</evidence>
<dbReference type="AlphaFoldDB" id="A0A173STL8"/>